<evidence type="ECO:0000313" key="3">
    <source>
        <dbReference type="Proteomes" id="UP000518091"/>
    </source>
</evidence>
<keyword evidence="4" id="KW-1185">Reference proteome</keyword>
<dbReference type="EMBL" id="JABFUB010000048">
    <property type="protein sequence ID" value="MCG6663924.1"/>
    <property type="molecule type" value="Genomic_DNA"/>
</dbReference>
<evidence type="ECO:0000313" key="4">
    <source>
        <dbReference type="Proteomes" id="UP000814353"/>
    </source>
</evidence>
<proteinExistence type="predicted"/>
<reference evidence="2 4" key="1">
    <citation type="submission" date="2020-05" db="EMBL/GenBank/DDBJ databases">
        <title>Comparative genomic analysis of denitrifying bacteria from Halomonas genus.</title>
        <authorList>
            <person name="Wang L."/>
            <person name="Shao Z."/>
        </authorList>
    </citation>
    <scope>NUCLEOTIDE SEQUENCE [LARGE SCALE GENOMIC DNA]</scope>
    <source>
        <strain evidence="2 4">DSM 17331</strain>
    </source>
</reference>
<sequence length="166" mass="18709">MWAIKQIDTTTLHLCGEGTLESNQKRRVVLEALHCGQYQGAVRIGDSGLVINSRQLAAVVPLESLRLVDDNNCAEWQERLWVVSHVPQRMWLYEGNLVTEPNPSGASPALISREDVSRIRNQARLDTAPPGEVVFRPGDSLEDPEKDIRVAIEDAQKNRKNHRRPQ</sequence>
<organism evidence="1 3">
    <name type="scientific">Billgrantia kenyensis</name>
    <dbReference type="NCBI Taxonomy" id="321266"/>
    <lineage>
        <taxon>Bacteria</taxon>
        <taxon>Pseudomonadati</taxon>
        <taxon>Pseudomonadota</taxon>
        <taxon>Gammaproteobacteria</taxon>
        <taxon>Oceanospirillales</taxon>
        <taxon>Halomonadaceae</taxon>
        <taxon>Billgrantia</taxon>
    </lineage>
</organism>
<evidence type="ECO:0000313" key="1">
    <source>
        <dbReference type="EMBL" id="MBA2781256.1"/>
    </source>
</evidence>
<comment type="caution">
    <text evidence="1">The sequence shown here is derived from an EMBL/GenBank/DDBJ whole genome shotgun (WGS) entry which is preliminary data.</text>
</comment>
<accession>A0A7W0AGC0</accession>
<name>A0A7W0AGC0_9GAMM</name>
<dbReference type="RefSeq" id="WP_181517124.1">
    <property type="nucleotide sequence ID" value="NZ_JABFUB010000048.1"/>
</dbReference>
<protein>
    <submittedName>
        <fullName evidence="1">Uncharacterized protein</fullName>
    </submittedName>
</protein>
<gene>
    <name evidence="1" type="ORF">H1D44_20535</name>
    <name evidence="2" type="ORF">HOP48_20620</name>
</gene>
<dbReference type="Proteomes" id="UP000518091">
    <property type="component" value="Unassembled WGS sequence"/>
</dbReference>
<reference evidence="1 3" key="2">
    <citation type="submission" date="2020-07" db="EMBL/GenBank/DDBJ databases">
        <title>Identification of Halomonas strains.</title>
        <authorList>
            <person name="Xiao Z."/>
            <person name="Shen J."/>
        </authorList>
    </citation>
    <scope>NUCLEOTIDE SEQUENCE [LARGE SCALE GENOMIC DNA]</scope>
    <source>
        <strain evidence="1 3">DSM 17331</strain>
    </source>
</reference>
<dbReference type="AlphaFoldDB" id="A0A7W0AGC0"/>
<evidence type="ECO:0000313" key="2">
    <source>
        <dbReference type="EMBL" id="MCG6663924.1"/>
    </source>
</evidence>
<dbReference type="Proteomes" id="UP000814353">
    <property type="component" value="Unassembled WGS sequence"/>
</dbReference>
<dbReference type="EMBL" id="JACEFT010000066">
    <property type="protein sequence ID" value="MBA2781256.1"/>
    <property type="molecule type" value="Genomic_DNA"/>
</dbReference>